<protein>
    <recommendedName>
        <fullName evidence="3">Reverse transcriptase domain-containing protein</fullName>
    </recommendedName>
</protein>
<dbReference type="PANTHER" id="PTHR48475">
    <property type="entry name" value="RIBONUCLEASE H"/>
    <property type="match status" value="1"/>
</dbReference>
<keyword evidence="1" id="KW-1185">Reference proteome</keyword>
<name>A0A9R0I8U1_SPIOL</name>
<dbReference type="GO" id="GO:0003676">
    <property type="term" value="F:nucleic acid binding"/>
    <property type="evidence" value="ECO:0007669"/>
    <property type="project" value="InterPro"/>
</dbReference>
<dbReference type="RefSeq" id="XP_021844947.2">
    <property type="nucleotide sequence ID" value="XM_021989255.2"/>
</dbReference>
<reference evidence="1" key="1">
    <citation type="journal article" date="2021" name="Nat. Commun.">
        <title>Genomic analyses provide insights into spinach domestication and the genetic basis of agronomic traits.</title>
        <authorList>
            <person name="Cai X."/>
            <person name="Sun X."/>
            <person name="Xu C."/>
            <person name="Sun H."/>
            <person name="Wang X."/>
            <person name="Ge C."/>
            <person name="Zhang Z."/>
            <person name="Wang Q."/>
            <person name="Fei Z."/>
            <person name="Jiao C."/>
            <person name="Wang Q."/>
        </authorList>
    </citation>
    <scope>NUCLEOTIDE SEQUENCE [LARGE SCALE GENOMIC DNA]</scope>
    <source>
        <strain evidence="1">cv. Varoflay</strain>
    </source>
</reference>
<proteinExistence type="predicted"/>
<dbReference type="KEGG" id="soe:110784811"/>
<gene>
    <name evidence="2" type="primary">LOC110784811</name>
</gene>
<evidence type="ECO:0000313" key="1">
    <source>
        <dbReference type="Proteomes" id="UP000813463"/>
    </source>
</evidence>
<dbReference type="Proteomes" id="UP000813463">
    <property type="component" value="Chromosome 4"/>
</dbReference>
<accession>A0A9R0I8U1</accession>
<evidence type="ECO:0008006" key="3">
    <source>
        <dbReference type="Google" id="ProtNLM"/>
    </source>
</evidence>
<dbReference type="AlphaFoldDB" id="A0A9R0I8U1"/>
<dbReference type="InterPro" id="IPR036397">
    <property type="entry name" value="RNaseH_sf"/>
</dbReference>
<organism evidence="1 2">
    <name type="scientific">Spinacia oleracea</name>
    <name type="common">Spinach</name>
    <dbReference type="NCBI Taxonomy" id="3562"/>
    <lineage>
        <taxon>Eukaryota</taxon>
        <taxon>Viridiplantae</taxon>
        <taxon>Streptophyta</taxon>
        <taxon>Embryophyta</taxon>
        <taxon>Tracheophyta</taxon>
        <taxon>Spermatophyta</taxon>
        <taxon>Magnoliopsida</taxon>
        <taxon>eudicotyledons</taxon>
        <taxon>Gunneridae</taxon>
        <taxon>Pentapetalae</taxon>
        <taxon>Caryophyllales</taxon>
        <taxon>Chenopodiaceae</taxon>
        <taxon>Chenopodioideae</taxon>
        <taxon>Anserineae</taxon>
        <taxon>Spinacia</taxon>
    </lineage>
</organism>
<dbReference type="Gene3D" id="3.30.420.10">
    <property type="entry name" value="Ribonuclease H-like superfamily/Ribonuclease H"/>
    <property type="match status" value="1"/>
</dbReference>
<dbReference type="PANTHER" id="PTHR48475:SF2">
    <property type="entry name" value="RIBONUCLEASE H"/>
    <property type="match status" value="1"/>
</dbReference>
<sequence length="144" mass="16334">MIEGSSGSWVDDLPGVLWSARTTVKESTGQTPFSLVYGNDVVLPVEVGVPSPRVTYYDYEKNEAEKRVNLDLLPETRGNTLLKSIAYKQKIARYFNKRVRPRPLHEGDWVLRKIEATGRRSTLEKMGPNWEGPYKIAKVIRPGT</sequence>
<reference evidence="2" key="2">
    <citation type="submission" date="2025-08" db="UniProtKB">
        <authorList>
            <consortium name="RefSeq"/>
        </authorList>
    </citation>
    <scope>IDENTIFICATION</scope>
    <source>
        <tissue evidence="2">Leaf</tissue>
    </source>
</reference>
<evidence type="ECO:0000313" key="2">
    <source>
        <dbReference type="RefSeq" id="XP_021844947.2"/>
    </source>
</evidence>
<dbReference type="GeneID" id="110784811"/>